<organism evidence="2 3">
    <name type="scientific">Iris pallida</name>
    <name type="common">Sweet iris</name>
    <dbReference type="NCBI Taxonomy" id="29817"/>
    <lineage>
        <taxon>Eukaryota</taxon>
        <taxon>Viridiplantae</taxon>
        <taxon>Streptophyta</taxon>
        <taxon>Embryophyta</taxon>
        <taxon>Tracheophyta</taxon>
        <taxon>Spermatophyta</taxon>
        <taxon>Magnoliopsida</taxon>
        <taxon>Liliopsida</taxon>
        <taxon>Asparagales</taxon>
        <taxon>Iridaceae</taxon>
        <taxon>Iridoideae</taxon>
        <taxon>Irideae</taxon>
        <taxon>Iris</taxon>
    </lineage>
</organism>
<evidence type="ECO:0000313" key="2">
    <source>
        <dbReference type="EMBL" id="KAJ6852858.1"/>
    </source>
</evidence>
<sequence>MTRQTRQSSRLICVLTVQDTGMQRADGDAGLSGDRDGHTRDGKADTTRHSELWLEFR</sequence>
<evidence type="ECO:0000256" key="1">
    <source>
        <dbReference type="SAM" id="MobiDB-lite"/>
    </source>
</evidence>
<feature type="compositionally biased region" description="Basic and acidic residues" evidence="1">
    <location>
        <begin position="33"/>
        <end position="48"/>
    </location>
</feature>
<dbReference type="Proteomes" id="UP001140949">
    <property type="component" value="Unassembled WGS sequence"/>
</dbReference>
<reference evidence="2" key="1">
    <citation type="journal article" date="2023" name="GigaByte">
        <title>Genome assembly of the bearded iris, Iris pallida Lam.</title>
        <authorList>
            <person name="Bruccoleri R.E."/>
            <person name="Oakeley E.J."/>
            <person name="Faust A.M.E."/>
            <person name="Altorfer M."/>
            <person name="Dessus-Babus S."/>
            <person name="Burckhardt D."/>
            <person name="Oertli M."/>
            <person name="Naumann U."/>
            <person name="Petersen F."/>
            <person name="Wong J."/>
        </authorList>
    </citation>
    <scope>NUCLEOTIDE SEQUENCE</scope>
    <source>
        <strain evidence="2">GSM-AAB239-AS_SAM_17_03QT</strain>
    </source>
</reference>
<protein>
    <submittedName>
        <fullName evidence="2">Uncharacterized protein</fullName>
    </submittedName>
</protein>
<dbReference type="AlphaFoldDB" id="A0AAX6IIH3"/>
<evidence type="ECO:0000313" key="3">
    <source>
        <dbReference type="Proteomes" id="UP001140949"/>
    </source>
</evidence>
<feature type="region of interest" description="Disordered" evidence="1">
    <location>
        <begin position="23"/>
        <end position="48"/>
    </location>
</feature>
<proteinExistence type="predicted"/>
<keyword evidence="3" id="KW-1185">Reference proteome</keyword>
<reference evidence="2" key="2">
    <citation type="submission" date="2023-04" db="EMBL/GenBank/DDBJ databases">
        <authorList>
            <person name="Bruccoleri R.E."/>
            <person name="Oakeley E.J."/>
            <person name="Faust A.-M."/>
            <person name="Dessus-Babus S."/>
            <person name="Altorfer M."/>
            <person name="Burckhardt D."/>
            <person name="Oertli M."/>
            <person name="Naumann U."/>
            <person name="Petersen F."/>
            <person name="Wong J."/>
        </authorList>
    </citation>
    <scope>NUCLEOTIDE SEQUENCE</scope>
    <source>
        <strain evidence="2">GSM-AAB239-AS_SAM_17_03QT</strain>
        <tissue evidence="2">Leaf</tissue>
    </source>
</reference>
<name>A0AAX6IIH3_IRIPA</name>
<comment type="caution">
    <text evidence="2">The sequence shown here is derived from an EMBL/GenBank/DDBJ whole genome shotgun (WGS) entry which is preliminary data.</text>
</comment>
<accession>A0AAX6IIH3</accession>
<gene>
    <name evidence="2" type="ORF">M6B38_252660</name>
</gene>
<dbReference type="EMBL" id="JANAVB010001400">
    <property type="protein sequence ID" value="KAJ6852858.1"/>
    <property type="molecule type" value="Genomic_DNA"/>
</dbReference>